<comment type="caution">
    <text evidence="2">The sequence shown here is derived from an EMBL/GenBank/DDBJ whole genome shotgun (WGS) entry which is preliminary data.</text>
</comment>
<evidence type="ECO:0000313" key="2">
    <source>
        <dbReference type="EMBL" id="MDB9536006.1"/>
    </source>
</evidence>
<dbReference type="CDD" id="cd06260">
    <property type="entry name" value="DUF820-like"/>
    <property type="match status" value="1"/>
</dbReference>
<dbReference type="InterPro" id="IPR011335">
    <property type="entry name" value="Restrct_endonuc-II-like"/>
</dbReference>
<dbReference type="Proteomes" id="UP001211249">
    <property type="component" value="Unassembled WGS sequence"/>
</dbReference>
<dbReference type="Pfam" id="PF05685">
    <property type="entry name" value="Uma2"/>
    <property type="match status" value="1"/>
</dbReference>
<dbReference type="InterPro" id="IPR008538">
    <property type="entry name" value="Uma2"/>
</dbReference>
<dbReference type="Gene3D" id="3.90.1570.10">
    <property type="entry name" value="tt1808, chain A"/>
    <property type="match status" value="1"/>
</dbReference>
<feature type="domain" description="Putative restriction endonuclease" evidence="1">
    <location>
        <begin position="35"/>
        <end position="205"/>
    </location>
</feature>
<dbReference type="GO" id="GO:0004519">
    <property type="term" value="F:endonuclease activity"/>
    <property type="evidence" value="ECO:0007669"/>
    <property type="project" value="UniProtKB-KW"/>
</dbReference>
<evidence type="ECO:0000259" key="1">
    <source>
        <dbReference type="Pfam" id="PF05685"/>
    </source>
</evidence>
<reference evidence="2 3" key="1">
    <citation type="submission" date="2023-01" db="EMBL/GenBank/DDBJ databases">
        <title>Genomes from the Australian National Cyanobacteria Reference Collection.</title>
        <authorList>
            <person name="Willis A."/>
            <person name="Lee E.M.F."/>
        </authorList>
    </citation>
    <scope>NUCLEOTIDE SEQUENCE [LARGE SCALE GENOMIC DNA]</scope>
    <source>
        <strain evidence="2 3">CS-1226</strain>
    </source>
</reference>
<keyword evidence="2" id="KW-0378">Hydrolase</keyword>
<dbReference type="SUPFAM" id="SSF52980">
    <property type="entry name" value="Restriction endonuclease-like"/>
    <property type="match status" value="1"/>
</dbReference>
<keyword evidence="3" id="KW-1185">Reference proteome</keyword>
<name>A0ABT5AFH6_9CYAN</name>
<dbReference type="RefSeq" id="WP_271795867.1">
    <property type="nucleotide sequence ID" value="NZ_JAQMUC010000052.1"/>
</dbReference>
<dbReference type="PANTHER" id="PTHR34107:SF7">
    <property type="entry name" value="SLR2092 PROTEIN"/>
    <property type="match status" value="1"/>
</dbReference>
<dbReference type="PANTHER" id="PTHR34107">
    <property type="entry name" value="SLL0198 PROTEIN-RELATED"/>
    <property type="match status" value="1"/>
</dbReference>
<keyword evidence="2" id="KW-0255">Endonuclease</keyword>
<proteinExistence type="predicted"/>
<accession>A0ABT5AFH6</accession>
<organism evidence="2 3">
    <name type="scientific">Dolichospermum planctonicum CS-1226</name>
    <dbReference type="NCBI Taxonomy" id="3021751"/>
    <lineage>
        <taxon>Bacteria</taxon>
        <taxon>Bacillati</taxon>
        <taxon>Cyanobacteriota</taxon>
        <taxon>Cyanophyceae</taxon>
        <taxon>Nostocales</taxon>
        <taxon>Aphanizomenonaceae</taxon>
        <taxon>Dolichospermum</taxon>
        <taxon>Dolichospermum planctonicum</taxon>
    </lineage>
</organism>
<evidence type="ECO:0000313" key="3">
    <source>
        <dbReference type="Proteomes" id="UP001211249"/>
    </source>
</evidence>
<gene>
    <name evidence="2" type="ORF">PN451_09185</name>
</gene>
<keyword evidence="2" id="KW-0540">Nuclease</keyword>
<dbReference type="InterPro" id="IPR012296">
    <property type="entry name" value="Nuclease_put_TT1808"/>
</dbReference>
<protein>
    <submittedName>
        <fullName evidence="2">Uma2 family endonuclease</fullName>
    </submittedName>
</protein>
<dbReference type="EMBL" id="JAQMUC010000052">
    <property type="protein sequence ID" value="MDB9536006.1"/>
    <property type="molecule type" value="Genomic_DNA"/>
</dbReference>
<sequence length="209" mass="23577">MGDEIVKNIALTFYEDRTMNALTVNFKSVIEMTDEQFFELCQNNRDLRFERNANGELIIMSPTGGETGNKNARITQQVMNWTDADGTGIAFDSSTGFKLPNGADRSPDASWIKLERWNTLTDEEKQKFPPICPDFVIELLSPSDSLKTTQEKMKEYIDNGVGLGILINRKSRQVEIYRPGKEVEVLDSPATVSGEDVLKGFVLNLVMIW</sequence>